<accession>A0A9W7LEH3</accession>
<proteinExistence type="predicted"/>
<dbReference type="EMBL" id="BRYA01000325">
    <property type="protein sequence ID" value="GMI47038.1"/>
    <property type="molecule type" value="Genomic_DNA"/>
</dbReference>
<dbReference type="InterPro" id="IPR030807">
    <property type="entry name" value="Methyltran_NanM"/>
</dbReference>
<comment type="caution">
    <text evidence="1">The sequence shown here is derived from an EMBL/GenBank/DDBJ whole genome shotgun (WGS) entry which is preliminary data.</text>
</comment>
<reference evidence="2" key="1">
    <citation type="journal article" date="2023" name="Commun. Biol.">
        <title>Genome analysis of Parmales, the sister group of diatoms, reveals the evolutionary specialization of diatoms from phago-mixotrophs to photoautotrophs.</title>
        <authorList>
            <person name="Ban H."/>
            <person name="Sato S."/>
            <person name="Yoshikawa S."/>
            <person name="Yamada K."/>
            <person name="Nakamura Y."/>
            <person name="Ichinomiya M."/>
            <person name="Sato N."/>
            <person name="Blanc-Mathieu R."/>
            <person name="Endo H."/>
            <person name="Kuwata A."/>
            <person name="Ogata H."/>
        </authorList>
    </citation>
    <scope>NUCLEOTIDE SEQUENCE [LARGE SCALE GENOMIC DNA]</scope>
</reference>
<evidence type="ECO:0000313" key="2">
    <source>
        <dbReference type="Proteomes" id="UP001165065"/>
    </source>
</evidence>
<dbReference type="OrthoDB" id="10356491at2759"/>
<dbReference type="AlphaFoldDB" id="A0A9W7LEH3"/>
<keyword evidence="2" id="KW-1185">Reference proteome</keyword>
<evidence type="ECO:0000313" key="1">
    <source>
        <dbReference type="EMBL" id="GMI47038.1"/>
    </source>
</evidence>
<dbReference type="NCBIfam" id="TIGR04371">
    <property type="entry name" value="methyltran_NanM"/>
    <property type="match status" value="1"/>
</dbReference>
<dbReference type="Proteomes" id="UP001165065">
    <property type="component" value="Unassembled WGS sequence"/>
</dbReference>
<name>A0A9W7LEH3_9STRA</name>
<dbReference type="InterPro" id="IPR029063">
    <property type="entry name" value="SAM-dependent_MTases_sf"/>
</dbReference>
<organism evidence="1 2">
    <name type="scientific">Triparma columacea</name>
    <dbReference type="NCBI Taxonomy" id="722753"/>
    <lineage>
        <taxon>Eukaryota</taxon>
        <taxon>Sar</taxon>
        <taxon>Stramenopiles</taxon>
        <taxon>Ochrophyta</taxon>
        <taxon>Bolidophyceae</taxon>
        <taxon>Parmales</taxon>
        <taxon>Triparmaceae</taxon>
        <taxon>Triparma</taxon>
    </lineage>
</organism>
<sequence length="288" mass="32498">MEMVTSVPEDEPPNTIGFRALGCVSVHGPELLGGVSRLVAEDNKVGEPIVNVFPVKREDDGGGRSGATEEEYGEAKRLLWKHRNGGHLNEDEKALLSTYDSVRSSPNVYKYIYELMELRSNFADTEEFLKGWNILEVGGGYGGLATTVGHFYGDIVGDYNVVDLAPVCKLQRKYLGAVESSIVDKFTCIPSTEMAALEGKDIDLFISFFSISEQKKDVVDFYFKEYASKSKRGYFQLNYDEEVYWGVDDGRYNILQIFKEVYKLHPDAVLMAPGRCDVYHHHRIKWGM</sequence>
<protein>
    <submittedName>
        <fullName evidence="1">Uncharacterized protein</fullName>
    </submittedName>
</protein>
<gene>
    <name evidence="1" type="ORF">TrCOL_g154</name>
</gene>
<dbReference type="SUPFAM" id="SSF53335">
    <property type="entry name" value="S-adenosyl-L-methionine-dependent methyltransferases"/>
    <property type="match status" value="1"/>
</dbReference>